<evidence type="ECO:0000256" key="2">
    <source>
        <dbReference type="ARBA" id="ARBA00004275"/>
    </source>
</evidence>
<dbReference type="Gene3D" id="1.10.540.10">
    <property type="entry name" value="Acyl-CoA dehydrogenase/oxidase, N-terminal domain"/>
    <property type="match status" value="1"/>
</dbReference>
<dbReference type="FunFam" id="1.20.140.10:FF:000007">
    <property type="entry name" value="Acyl-coenzyme A oxidase"/>
    <property type="match status" value="1"/>
</dbReference>
<dbReference type="GO" id="GO:0005777">
    <property type="term" value="C:peroxisome"/>
    <property type="evidence" value="ECO:0007669"/>
    <property type="project" value="UniProtKB-SubCell"/>
</dbReference>
<evidence type="ECO:0000256" key="12">
    <source>
        <dbReference type="PIRSR" id="PIRSR000168-1"/>
    </source>
</evidence>
<dbReference type="EMBL" id="JAHGAV010000036">
    <property type="protein sequence ID" value="KAG6936097.1"/>
    <property type="molecule type" value="Genomic_DNA"/>
</dbReference>
<evidence type="ECO:0000256" key="11">
    <source>
        <dbReference type="PIRNR" id="PIRNR000168"/>
    </source>
</evidence>
<evidence type="ECO:0000256" key="6">
    <source>
        <dbReference type="ARBA" id="ARBA00022827"/>
    </source>
</evidence>
<accession>A0A8T1T577</accession>
<dbReference type="PANTHER" id="PTHR10909:SF344">
    <property type="entry name" value="PEROXISOMAL ACYL-COENZYME A OXIDASE 2"/>
    <property type="match status" value="1"/>
</dbReference>
<feature type="domain" description="Acyl-coenzyme A oxidase N-terminal" evidence="15">
    <location>
        <begin position="56"/>
        <end position="172"/>
    </location>
</feature>
<dbReference type="Pfam" id="PF14749">
    <property type="entry name" value="Acyl-CoA_ox_N"/>
    <property type="match status" value="1"/>
</dbReference>
<dbReference type="SUPFAM" id="SSF47203">
    <property type="entry name" value="Acyl-CoA dehydrogenase C-terminal domain-like"/>
    <property type="match status" value="2"/>
</dbReference>
<comment type="similarity">
    <text evidence="3 11">Belongs to the acyl-CoA oxidase family.</text>
</comment>
<dbReference type="GO" id="GO:0005504">
    <property type="term" value="F:fatty acid binding"/>
    <property type="evidence" value="ECO:0007669"/>
    <property type="project" value="TreeGrafter"/>
</dbReference>
<keyword evidence="18" id="KW-1185">Reference proteome</keyword>
<comment type="cofactor">
    <cofactor evidence="1">
        <name>FAD</name>
        <dbReference type="ChEBI" id="CHEBI:57692"/>
    </cofactor>
</comment>
<comment type="caution">
    <text evidence="17">The sequence shown here is derived from an EMBL/GenBank/DDBJ whole genome shotgun (WGS) entry which is preliminary data.</text>
</comment>
<dbReference type="GO" id="GO:0000038">
    <property type="term" value="P:very long-chain fatty acid metabolic process"/>
    <property type="evidence" value="ECO:0007669"/>
    <property type="project" value="TreeGrafter"/>
</dbReference>
<evidence type="ECO:0000256" key="7">
    <source>
        <dbReference type="ARBA" id="ARBA00022832"/>
    </source>
</evidence>
<dbReference type="InterPro" id="IPR036250">
    <property type="entry name" value="AcylCo_DH-like_C"/>
</dbReference>
<feature type="domain" description="Acyl-CoA oxidase C-terminal" evidence="14">
    <location>
        <begin position="514"/>
        <end position="692"/>
    </location>
</feature>
<dbReference type="AlphaFoldDB" id="A0A8T1T577"/>
<keyword evidence="8" id="KW-0560">Oxidoreductase</keyword>
<feature type="active site" description="Proton acceptor" evidence="12">
    <location>
        <position position="461"/>
    </location>
</feature>
<dbReference type="Gene3D" id="1.20.140.10">
    <property type="entry name" value="Butyryl-CoA Dehydrogenase, subunit A, domain 3"/>
    <property type="match status" value="2"/>
</dbReference>
<dbReference type="GO" id="GO:0003997">
    <property type="term" value="F:acyl-CoA oxidase activity"/>
    <property type="evidence" value="ECO:0007669"/>
    <property type="project" value="InterPro"/>
</dbReference>
<dbReference type="Proteomes" id="UP000765507">
    <property type="component" value="Unassembled WGS sequence"/>
</dbReference>
<keyword evidence="4" id="KW-0597">Phosphoprotein</keyword>
<name>A0A8T1T577_CHESE</name>
<proteinExistence type="inferred from homology"/>
<dbReference type="InterPro" id="IPR009100">
    <property type="entry name" value="AcylCoA_DH/oxidase_NM_dom_sf"/>
</dbReference>
<dbReference type="FunFam" id="1.20.140.10:FF:000005">
    <property type="entry name" value="Acyl-coenzyme A oxidase"/>
    <property type="match status" value="1"/>
</dbReference>
<keyword evidence="7" id="KW-0276">Fatty acid metabolism</keyword>
<dbReference type="PANTHER" id="PTHR10909">
    <property type="entry name" value="ELECTRON TRANSPORT OXIDOREDUCTASE"/>
    <property type="match status" value="1"/>
</dbReference>
<evidence type="ECO:0000256" key="8">
    <source>
        <dbReference type="ARBA" id="ARBA00023002"/>
    </source>
</evidence>
<evidence type="ECO:0000259" key="16">
    <source>
        <dbReference type="Pfam" id="PF22924"/>
    </source>
</evidence>
<organism evidence="17 18">
    <name type="scientific">Chelydra serpentina</name>
    <name type="common">Snapping turtle</name>
    <name type="synonym">Testudo serpentina</name>
    <dbReference type="NCBI Taxonomy" id="8475"/>
    <lineage>
        <taxon>Eukaryota</taxon>
        <taxon>Metazoa</taxon>
        <taxon>Chordata</taxon>
        <taxon>Craniata</taxon>
        <taxon>Vertebrata</taxon>
        <taxon>Euteleostomi</taxon>
        <taxon>Archelosauria</taxon>
        <taxon>Testudinata</taxon>
        <taxon>Testudines</taxon>
        <taxon>Cryptodira</taxon>
        <taxon>Durocryptodira</taxon>
        <taxon>Americhelydia</taxon>
        <taxon>Chelydroidea</taxon>
        <taxon>Chelydridae</taxon>
        <taxon>Chelydra</taxon>
    </lineage>
</organism>
<evidence type="ECO:0000313" key="18">
    <source>
        <dbReference type="Proteomes" id="UP000765507"/>
    </source>
</evidence>
<dbReference type="GO" id="GO:0033540">
    <property type="term" value="P:fatty acid beta-oxidation using acyl-CoA oxidase"/>
    <property type="evidence" value="ECO:0007669"/>
    <property type="project" value="TreeGrafter"/>
</dbReference>
<dbReference type="Pfam" id="PF22924">
    <property type="entry name" value="ACOX_C_alpha1"/>
    <property type="match status" value="1"/>
</dbReference>
<dbReference type="InterPro" id="IPR046373">
    <property type="entry name" value="Acyl-CoA_Oxase/DH_mid-dom_sf"/>
</dbReference>
<dbReference type="Gene3D" id="2.40.110.10">
    <property type="entry name" value="Butyryl-CoA Dehydrogenase, subunit A, domain 2"/>
    <property type="match status" value="1"/>
</dbReference>
<dbReference type="GO" id="GO:0055088">
    <property type="term" value="P:lipid homeostasis"/>
    <property type="evidence" value="ECO:0007669"/>
    <property type="project" value="TreeGrafter"/>
</dbReference>
<dbReference type="FunFam" id="2.40.110.10:FF:000003">
    <property type="entry name" value="Acyl-coenzyme A oxidase"/>
    <property type="match status" value="1"/>
</dbReference>
<evidence type="ECO:0000256" key="3">
    <source>
        <dbReference type="ARBA" id="ARBA00006288"/>
    </source>
</evidence>
<dbReference type="FunFam" id="1.10.540.10:FF:000006">
    <property type="entry name" value="Acyl-coenzyme A oxidase"/>
    <property type="match status" value="1"/>
</dbReference>
<feature type="binding site" evidence="13">
    <location>
        <position position="217"/>
    </location>
    <ligand>
        <name>FAD</name>
        <dbReference type="ChEBI" id="CHEBI:57692"/>
    </ligand>
</feature>
<comment type="subcellular location">
    <subcellularLocation>
        <location evidence="2">Peroxisome</location>
    </subcellularLocation>
</comment>
<dbReference type="SUPFAM" id="SSF56645">
    <property type="entry name" value="Acyl-CoA dehydrogenase NM domain-like"/>
    <property type="match status" value="1"/>
</dbReference>
<keyword evidence="10" id="KW-0576">Peroxisome</keyword>
<dbReference type="InterPro" id="IPR012258">
    <property type="entry name" value="Acyl-CoA_oxidase"/>
</dbReference>
<evidence type="ECO:0000256" key="10">
    <source>
        <dbReference type="ARBA" id="ARBA00023140"/>
    </source>
</evidence>
<dbReference type="InterPro" id="IPR037069">
    <property type="entry name" value="AcylCoA_DH/ox_N_sf"/>
</dbReference>
<evidence type="ECO:0000313" key="17">
    <source>
        <dbReference type="EMBL" id="KAG6936097.1"/>
    </source>
</evidence>
<feature type="binding site" evidence="13">
    <location>
        <position position="178"/>
    </location>
    <ligand>
        <name>FAD</name>
        <dbReference type="ChEBI" id="CHEBI:57692"/>
    </ligand>
</feature>
<feature type="domain" description="Acyl-CoA oxidase C-alpha1" evidence="16">
    <location>
        <begin position="314"/>
        <end position="476"/>
    </location>
</feature>
<protein>
    <recommendedName>
        <fullName evidence="11">Acyl-coenzyme A oxidase</fullName>
    </recommendedName>
</protein>
<evidence type="ECO:0000256" key="4">
    <source>
        <dbReference type="ARBA" id="ARBA00022553"/>
    </source>
</evidence>
<dbReference type="InterPro" id="IPR002655">
    <property type="entry name" value="Acyl-CoA_oxidase_C"/>
</dbReference>
<evidence type="ECO:0000259" key="14">
    <source>
        <dbReference type="Pfam" id="PF01756"/>
    </source>
</evidence>
<keyword evidence="9" id="KW-0443">Lipid metabolism</keyword>
<dbReference type="InterPro" id="IPR029320">
    <property type="entry name" value="Acyl-CoA_ox_N"/>
</dbReference>
<keyword evidence="5 11" id="KW-0285">Flavoprotein</keyword>
<dbReference type="Pfam" id="PF01756">
    <property type="entry name" value="ACOX"/>
    <property type="match status" value="1"/>
</dbReference>
<sequence>MPMHSPAMLQCLGCKHYQGFQQSQMAQWNRSGYFRSSGSRDVNPDLEAERQTASFSVERLTTILDGGADNTRTRRAVEAVIHSDPGFSRENQYFQSQNERYEEAVRKAVLLKEKMHQMGWTEDGPETKYCYRALGGDLAFNVHRVFKNSILALGTDEQIAKWIPLADEYHIIGTYAQTELGHGTFLRGLETTAVFDISTQEFTLNTPKISAMKWWPGDMGRSATHAVVFAQLYIKGKCYGLHAFILQIRSLRDHSPAPGVIVGDIGPKMNFEHIDNGYLMLQNINIPRENMLSRFSQVLPDGTYVKRGSDQINYLTMIVTRVQMLWNEVIPMLLKACTIAIRYSAVRRQSKLNPGDPEAKILEYQTQQQKLLPLLATAYAFHFMNAYVNEFYNKGYTEIKQGNFDSLPELHALTSGLKAIITDYCTGGAEVCLRACGGHGYSALSGLPFLYTKLPASCTYEGENTVLFLQTARFLVKCLATVHSGQPIPPSAAYLSSVDSGKCQAWTKMDFLKPDIYAEAYRHRATRLLGNAATKLQTLVQSGAEQYEAWNKCTVQLVQAAKAHCYYIVVKNFIDTVEKLRNEAEIQKIVKHLCDLFALHGIFSNTGDFLHDGYMSGDQMDMVTASYLDLLAVIRNDAVPLVDAFDFTDENLNSALGSYDGHVYQRLYEWAQKSPTNQQVSQAYASYLKPLFQSALSKL</sequence>
<dbReference type="PIRSF" id="PIRSF000168">
    <property type="entry name" value="Acyl-CoA_oxidase"/>
    <property type="match status" value="1"/>
</dbReference>
<dbReference type="OrthoDB" id="538336at2759"/>
<evidence type="ECO:0000259" key="15">
    <source>
        <dbReference type="Pfam" id="PF14749"/>
    </source>
</evidence>
<evidence type="ECO:0000256" key="13">
    <source>
        <dbReference type="PIRSR" id="PIRSR000168-2"/>
    </source>
</evidence>
<keyword evidence="6 11" id="KW-0274">FAD</keyword>
<reference evidence="17 18" key="1">
    <citation type="journal article" date="2020" name="G3 (Bethesda)">
        <title>Draft Genome of the Common Snapping Turtle, Chelydra serpentina, a Model for Phenotypic Plasticity in Reptiles.</title>
        <authorList>
            <person name="Das D."/>
            <person name="Singh S.K."/>
            <person name="Bierstedt J."/>
            <person name="Erickson A."/>
            <person name="Galli G.L.J."/>
            <person name="Crossley D.A. 2nd"/>
            <person name="Rhen T."/>
        </authorList>
    </citation>
    <scope>NUCLEOTIDE SEQUENCE [LARGE SCALE GENOMIC DNA]</scope>
    <source>
        <strain evidence="17">KW</strain>
    </source>
</reference>
<dbReference type="GO" id="GO:0071949">
    <property type="term" value="F:FAD binding"/>
    <property type="evidence" value="ECO:0007669"/>
    <property type="project" value="InterPro"/>
</dbReference>
<dbReference type="InterPro" id="IPR055060">
    <property type="entry name" value="ACOX_C_alpha1"/>
</dbReference>
<gene>
    <name evidence="17" type="primary">ACOX2</name>
    <name evidence="17" type="ORF">G0U57_013372</name>
</gene>
<evidence type="ECO:0000256" key="1">
    <source>
        <dbReference type="ARBA" id="ARBA00001974"/>
    </source>
</evidence>
<evidence type="ECO:0000256" key="9">
    <source>
        <dbReference type="ARBA" id="ARBA00023098"/>
    </source>
</evidence>
<evidence type="ECO:0000256" key="5">
    <source>
        <dbReference type="ARBA" id="ARBA00022630"/>
    </source>
</evidence>
<dbReference type="GO" id="GO:0033791">
    <property type="term" value="F:3alpha,7alpha,12alpha-trihydroxy-5beta-cholestanoyl-CoA 24-hydroxylase activity"/>
    <property type="evidence" value="ECO:0007669"/>
    <property type="project" value="TreeGrafter"/>
</dbReference>